<dbReference type="Proteomes" id="UP000230886">
    <property type="component" value="Unassembled WGS sequence"/>
</dbReference>
<gene>
    <name evidence="1" type="ORF">CHR55_10105</name>
</gene>
<evidence type="ECO:0000313" key="2">
    <source>
        <dbReference type="Proteomes" id="UP000230886"/>
    </source>
</evidence>
<protein>
    <submittedName>
        <fullName evidence="1">Uncharacterized protein</fullName>
    </submittedName>
</protein>
<comment type="caution">
    <text evidence="1">The sequence shown here is derived from an EMBL/GenBank/DDBJ whole genome shotgun (WGS) entry which is preliminary data.</text>
</comment>
<name>A0A2A5JEX1_RHOSG</name>
<dbReference type="AlphaFoldDB" id="A0A2A5JEX1"/>
<proteinExistence type="predicted"/>
<organism evidence="1 2">
    <name type="scientific">Rhodococcus qingshengii</name>
    <dbReference type="NCBI Taxonomy" id="334542"/>
    <lineage>
        <taxon>Bacteria</taxon>
        <taxon>Bacillati</taxon>
        <taxon>Actinomycetota</taxon>
        <taxon>Actinomycetes</taxon>
        <taxon>Mycobacteriales</taxon>
        <taxon>Nocardiaceae</taxon>
        <taxon>Rhodococcus</taxon>
        <taxon>Rhodococcus erythropolis group</taxon>
    </lineage>
</organism>
<accession>A0A2A5JEX1</accession>
<dbReference type="RefSeq" id="WP_099697372.1">
    <property type="nucleotide sequence ID" value="NZ_NOVD01000004.1"/>
</dbReference>
<reference evidence="1 2" key="1">
    <citation type="submission" date="2017-07" db="EMBL/GenBank/DDBJ databases">
        <title>Draft sequence of Rhodococcus enclensis 23b-28.</title>
        <authorList>
            <person name="Besaury L."/>
            <person name="Sancelme M."/>
            <person name="Amato P."/>
            <person name="Lallement A."/>
            <person name="Delort A.-M."/>
        </authorList>
    </citation>
    <scope>NUCLEOTIDE SEQUENCE [LARGE SCALE GENOMIC DNA]</scope>
    <source>
        <strain evidence="1 2">23b-28</strain>
    </source>
</reference>
<dbReference type="EMBL" id="NOVD01000004">
    <property type="protein sequence ID" value="PCK27827.1"/>
    <property type="molecule type" value="Genomic_DNA"/>
</dbReference>
<sequence>MPKDKRIYINLAVDMDRNPKYINLTDGQKWLIVKAIMHCREYPNDGNLPLPVWVKMGTKRNRISVESCGAITIVASKNVAIVHDYAEHNQTIAEIEKSRNEKIAAGQKGGKARAANRAHANKTQADGLAAAKQDLKQNQAEIEIEKEKELLTYVSSSPHLRDAQARPRGVRDIAEHLNGTAHSAEAHIIARAYSESCPSPVPGDLISKIAQAVDGCLKSGVSREQIEAGIQDWAASPMTAASMIPGFVHKSANRAATPATTQKSKSDEKVQGFLAFANPNTRKELA</sequence>
<evidence type="ECO:0000313" key="1">
    <source>
        <dbReference type="EMBL" id="PCK27827.1"/>
    </source>
</evidence>